<comment type="similarity">
    <text evidence="1">Belongs to the cytochrome P450 family.</text>
</comment>
<dbReference type="Pfam" id="PF00067">
    <property type="entry name" value="p450"/>
    <property type="match status" value="1"/>
</dbReference>
<sequence>MGSSPDDDVNDDFSARRFVEHVSERVLVGALLALFIHQKESLIILALMTLLEPVFQKAVEAVGDILGWLRRLHHLRKLNCAPGYNAFIGHTVPLFKAVGKYPCTWDLFAFWSSAKAPKPVRVQIFTRHCVVIADPEPIKRVFNSNIKNYGKDTEFAYNPFLDILGTGLVTSEGESWKRQRGRISQALRMEILDDVVDIATRAVDRLCVKLEKIRGTGEEIELAEEFRLLTLQVIGEAILSLSPEESDEVMPNLYLPIMEECNRRSLEPWRAYLPNKEYFDHKDRVKKLNAYVIKLIRQRWKLKHSVTATPNADDSIDNPHADILDRVLADVPKSEYGPEVERQMCDEIKTFLLAGHETSAAMLIWTTWELAKAPEKMKIATEEAKKVYKNSEKKNKKTPSRDDLNGLEYIVGALKESLRLYSVVPVVTRKCLGDDYLGGEFIPKGTTVIISVQGVHHREDLWESAQAFEPRRFVGNETDETGNYSYLPFIQGPRNCLGQYLALLEARVVMANLLRKFKFTSSRETNGAKHTKMIPIAPADGIWFTVD</sequence>
<dbReference type="GO" id="GO:0016705">
    <property type="term" value="F:oxidoreductase activity, acting on paired donors, with incorporation or reduction of molecular oxygen"/>
    <property type="evidence" value="ECO:0007669"/>
    <property type="project" value="InterPro"/>
</dbReference>
<dbReference type="SUPFAM" id="SSF48264">
    <property type="entry name" value="Cytochrome P450"/>
    <property type="match status" value="1"/>
</dbReference>
<dbReference type="GeneID" id="19014197"/>
<dbReference type="STRING" id="41875.K8F8L2"/>
<dbReference type="RefSeq" id="XP_007511802.1">
    <property type="nucleotide sequence ID" value="XM_007511740.1"/>
</dbReference>
<dbReference type="OrthoDB" id="1470350at2759"/>
<dbReference type="PRINTS" id="PR00385">
    <property type="entry name" value="P450"/>
</dbReference>
<dbReference type="eggNOG" id="KOG0157">
    <property type="taxonomic scope" value="Eukaryota"/>
</dbReference>
<protein>
    <recommendedName>
        <fullName evidence="10">Cytochrome P450</fullName>
    </recommendedName>
</protein>
<dbReference type="PANTHER" id="PTHR24291">
    <property type="entry name" value="CYTOCHROME P450 FAMILY 4"/>
    <property type="match status" value="1"/>
</dbReference>
<keyword evidence="9" id="KW-1185">Reference proteome</keyword>
<evidence type="ECO:0000313" key="9">
    <source>
        <dbReference type="Proteomes" id="UP000198341"/>
    </source>
</evidence>
<dbReference type="GO" id="GO:0005506">
    <property type="term" value="F:iron ion binding"/>
    <property type="evidence" value="ECO:0007669"/>
    <property type="project" value="InterPro"/>
</dbReference>
<evidence type="ECO:0000256" key="4">
    <source>
        <dbReference type="ARBA" id="ARBA00023002"/>
    </source>
</evidence>
<reference evidence="8 9" key="1">
    <citation type="submission" date="2011-10" db="EMBL/GenBank/DDBJ databases">
        <authorList>
            <person name="Genoscope - CEA"/>
        </authorList>
    </citation>
    <scope>NUCLEOTIDE SEQUENCE [LARGE SCALE GENOMIC DNA]</scope>
    <source>
        <strain evidence="8 9">RCC 1105</strain>
    </source>
</reference>
<evidence type="ECO:0000256" key="2">
    <source>
        <dbReference type="ARBA" id="ARBA00022617"/>
    </source>
</evidence>
<dbReference type="AlphaFoldDB" id="K8F8L2"/>
<evidence type="ECO:0008006" key="10">
    <source>
        <dbReference type="Google" id="ProtNLM"/>
    </source>
</evidence>
<dbReference type="GO" id="GO:0004497">
    <property type="term" value="F:monooxygenase activity"/>
    <property type="evidence" value="ECO:0007669"/>
    <property type="project" value="UniProtKB-KW"/>
</dbReference>
<dbReference type="PANTHER" id="PTHR24291:SF50">
    <property type="entry name" value="BIFUNCTIONAL ALBAFLAVENONE MONOOXYGENASE_TERPENE SYNTHASE"/>
    <property type="match status" value="1"/>
</dbReference>
<proteinExistence type="inferred from homology"/>
<name>K8F8L2_9CHLO</name>
<evidence type="ECO:0000256" key="3">
    <source>
        <dbReference type="ARBA" id="ARBA00022723"/>
    </source>
</evidence>
<organism evidence="8 9">
    <name type="scientific">Bathycoccus prasinos</name>
    <dbReference type="NCBI Taxonomy" id="41875"/>
    <lineage>
        <taxon>Eukaryota</taxon>
        <taxon>Viridiplantae</taxon>
        <taxon>Chlorophyta</taxon>
        <taxon>Mamiellophyceae</taxon>
        <taxon>Mamiellales</taxon>
        <taxon>Bathycoccaceae</taxon>
        <taxon>Bathycoccus</taxon>
    </lineage>
</organism>
<keyword evidence="3 7" id="KW-0479">Metal-binding</keyword>
<feature type="binding site" description="axial binding residue" evidence="7">
    <location>
        <position position="496"/>
    </location>
    <ligand>
        <name>heme</name>
        <dbReference type="ChEBI" id="CHEBI:30413"/>
    </ligand>
    <ligandPart>
        <name>Fe</name>
        <dbReference type="ChEBI" id="CHEBI:18248"/>
    </ligandPart>
</feature>
<keyword evidence="6" id="KW-0503">Monooxygenase</keyword>
<evidence type="ECO:0000313" key="8">
    <source>
        <dbReference type="EMBL" id="CCO17923.1"/>
    </source>
</evidence>
<keyword evidence="5 7" id="KW-0408">Iron</keyword>
<dbReference type="InterPro" id="IPR036396">
    <property type="entry name" value="Cyt_P450_sf"/>
</dbReference>
<dbReference type="Proteomes" id="UP000198341">
    <property type="component" value="Chromosome 8"/>
</dbReference>
<evidence type="ECO:0000256" key="1">
    <source>
        <dbReference type="ARBA" id="ARBA00010617"/>
    </source>
</evidence>
<dbReference type="Gene3D" id="1.10.630.10">
    <property type="entry name" value="Cytochrome P450"/>
    <property type="match status" value="1"/>
</dbReference>
<evidence type="ECO:0000256" key="5">
    <source>
        <dbReference type="ARBA" id="ARBA00023004"/>
    </source>
</evidence>
<dbReference type="InterPro" id="IPR001128">
    <property type="entry name" value="Cyt_P450"/>
</dbReference>
<dbReference type="InterPro" id="IPR050196">
    <property type="entry name" value="Cytochrome_P450_Monoox"/>
</dbReference>
<dbReference type="PRINTS" id="PR00463">
    <property type="entry name" value="EP450I"/>
</dbReference>
<dbReference type="InterPro" id="IPR002401">
    <property type="entry name" value="Cyt_P450_E_grp-I"/>
</dbReference>
<dbReference type="EMBL" id="FO082271">
    <property type="protein sequence ID" value="CCO17923.1"/>
    <property type="molecule type" value="Genomic_DNA"/>
</dbReference>
<keyword evidence="2 7" id="KW-0349">Heme</keyword>
<dbReference type="GO" id="GO:0020037">
    <property type="term" value="F:heme binding"/>
    <property type="evidence" value="ECO:0007669"/>
    <property type="project" value="InterPro"/>
</dbReference>
<evidence type="ECO:0000256" key="7">
    <source>
        <dbReference type="PIRSR" id="PIRSR602401-1"/>
    </source>
</evidence>
<evidence type="ECO:0000256" key="6">
    <source>
        <dbReference type="ARBA" id="ARBA00023033"/>
    </source>
</evidence>
<comment type="cofactor">
    <cofactor evidence="7">
        <name>heme</name>
        <dbReference type="ChEBI" id="CHEBI:30413"/>
    </cofactor>
</comment>
<keyword evidence="4" id="KW-0560">Oxidoreductase</keyword>
<dbReference type="KEGG" id="bpg:Bathy08g02180"/>
<gene>
    <name evidence="8" type="ORF">Bathy08g02180</name>
</gene>
<accession>K8F8L2</accession>